<dbReference type="GO" id="GO:0061630">
    <property type="term" value="F:ubiquitin protein ligase activity"/>
    <property type="evidence" value="ECO:0007669"/>
    <property type="project" value="UniProtKB-EC"/>
</dbReference>
<feature type="compositionally biased region" description="Low complexity" evidence="9">
    <location>
        <begin position="215"/>
        <end position="238"/>
    </location>
</feature>
<dbReference type="SUPFAM" id="SSF57850">
    <property type="entry name" value="RING/U-box"/>
    <property type="match status" value="1"/>
</dbReference>
<dbReference type="AlphaFoldDB" id="A0A4V3SC86"/>
<dbReference type="STRING" id="300112.A0A4V3SC86"/>
<evidence type="ECO:0000256" key="9">
    <source>
        <dbReference type="SAM" id="MobiDB-lite"/>
    </source>
</evidence>
<sequence>MGFTEATLQEHVAADHPDISFEVVCPVCAAVPGGDPNHVTDDFAGHLTLEHRSGPRDLISFLDEPTASRHGVRRIPHPSRAVGAPRGRRLFHKDCIYLPIDCDKLSCSLEHYWTCRSNMHFSSSGGLSPSNREGIDPIAELLSQLSGVRRSGGGSGQSTSAPTQLQQLQMQLQLERQQVRAARQQLERLPRRQTQVIGSVSGGSGGGSGGGGGHTTTMGTTNSTSSNNNATNAANPSGVSSTNSQNNMSLLPRCIITTPSDSQLQSIERESANRSLFARELIVGTLSQTLSELMQQQCAVQTPASNATTATTSPETPNANTSIVSAKKLGVTQEAKREQATSKHVTSQAPVQQKESHILQAAAAAATTTGSVGSGLQNQGLSSNPNSIATQNPPIVQTLMHSVLPQPLVLQQPLPPPIRNTGTGTIREPIAAPAPAYLRGGVGSVGVTGSSRVSCDSCLKGNFRGRRYKCLVCYDYDLCASCYEGGASTTRHLTDHPMQCILTRSDFDNFSGALIMEKMIHKTIVGTNVTNGITVQNNVAAYFSDDYLDYNSRYNRLLYALQSINH</sequence>
<dbReference type="CDD" id="cd02338">
    <property type="entry name" value="ZZ_PCMF_like"/>
    <property type="match status" value="1"/>
</dbReference>
<keyword evidence="12" id="KW-1185">Reference proteome</keyword>
<dbReference type="InterPro" id="IPR008598">
    <property type="entry name" value="Di19_Zn-bd"/>
</dbReference>
<evidence type="ECO:0000256" key="1">
    <source>
        <dbReference type="ARBA" id="ARBA00000900"/>
    </source>
</evidence>
<dbReference type="PROSITE" id="PS50135">
    <property type="entry name" value="ZF_ZZ_2"/>
    <property type="match status" value="1"/>
</dbReference>
<proteinExistence type="inferred from homology"/>
<dbReference type="PROSITE" id="PS01357">
    <property type="entry name" value="ZF_ZZ_1"/>
    <property type="match status" value="1"/>
</dbReference>
<evidence type="ECO:0000313" key="12">
    <source>
        <dbReference type="Proteomes" id="UP000310200"/>
    </source>
</evidence>
<feature type="region of interest" description="Disordered" evidence="9">
    <location>
        <begin position="330"/>
        <end position="362"/>
    </location>
</feature>
<dbReference type="GO" id="GO:0010646">
    <property type="term" value="P:regulation of cell communication"/>
    <property type="evidence" value="ECO:0007669"/>
    <property type="project" value="UniProtKB-ARBA"/>
</dbReference>
<accession>A0A4V3SC86</accession>
<feature type="compositionally biased region" description="Gly residues" evidence="9">
    <location>
        <begin position="200"/>
        <end position="214"/>
    </location>
</feature>
<dbReference type="GO" id="GO:0008270">
    <property type="term" value="F:zinc ion binding"/>
    <property type="evidence" value="ECO:0007669"/>
    <property type="project" value="UniProtKB-KW"/>
</dbReference>
<comment type="caution">
    <text evidence="11">The sequence shown here is derived from an EMBL/GenBank/DDBJ whole genome shotgun (WGS) entry which is preliminary data.</text>
</comment>
<dbReference type="InterPro" id="IPR050774">
    <property type="entry name" value="KCMF1/Dystrophin"/>
</dbReference>
<dbReference type="Proteomes" id="UP000310200">
    <property type="component" value="Unassembled WGS sequence"/>
</dbReference>
<organism evidence="11 12">
    <name type="scientific">Temnothorax longispinosus</name>
    <dbReference type="NCBI Taxonomy" id="300112"/>
    <lineage>
        <taxon>Eukaryota</taxon>
        <taxon>Metazoa</taxon>
        <taxon>Ecdysozoa</taxon>
        <taxon>Arthropoda</taxon>
        <taxon>Hexapoda</taxon>
        <taxon>Insecta</taxon>
        <taxon>Pterygota</taxon>
        <taxon>Neoptera</taxon>
        <taxon>Endopterygota</taxon>
        <taxon>Hymenoptera</taxon>
        <taxon>Apocrita</taxon>
        <taxon>Aculeata</taxon>
        <taxon>Formicoidea</taxon>
        <taxon>Formicidae</taxon>
        <taxon>Myrmicinae</taxon>
        <taxon>Temnothorax</taxon>
    </lineage>
</organism>
<evidence type="ECO:0000256" key="4">
    <source>
        <dbReference type="ARBA" id="ARBA00022679"/>
    </source>
</evidence>
<dbReference type="EMBL" id="QBLH01000387">
    <property type="protein sequence ID" value="TGZ55904.1"/>
    <property type="molecule type" value="Genomic_DNA"/>
</dbReference>
<comment type="catalytic activity">
    <reaction evidence="1">
        <text>S-ubiquitinyl-[E2 ubiquitin-conjugating enzyme]-L-cysteine + [acceptor protein]-L-lysine = [E2 ubiquitin-conjugating enzyme]-L-cysteine + N(6)-ubiquitinyl-[acceptor protein]-L-lysine.</text>
        <dbReference type="EC" id="2.3.2.27"/>
    </reaction>
</comment>
<dbReference type="InterPro" id="IPR043145">
    <property type="entry name" value="Znf_ZZ_sf"/>
</dbReference>
<dbReference type="GO" id="GO:0023051">
    <property type="term" value="P:regulation of signaling"/>
    <property type="evidence" value="ECO:0007669"/>
    <property type="project" value="UniProtKB-ARBA"/>
</dbReference>
<feature type="compositionally biased region" description="Polar residues" evidence="9">
    <location>
        <begin position="342"/>
        <end position="353"/>
    </location>
</feature>
<dbReference type="GO" id="GO:0099536">
    <property type="term" value="P:synaptic signaling"/>
    <property type="evidence" value="ECO:0007669"/>
    <property type="project" value="TreeGrafter"/>
</dbReference>
<protein>
    <recommendedName>
        <fullName evidence="3">RING-type E3 ubiquitin transferase</fullName>
        <ecNumber evidence="3">2.3.2.27</ecNumber>
    </recommendedName>
</protein>
<keyword evidence="7" id="KW-0862">Zinc</keyword>
<feature type="region of interest" description="Disordered" evidence="9">
    <location>
        <begin position="197"/>
        <end position="246"/>
    </location>
</feature>
<evidence type="ECO:0000256" key="3">
    <source>
        <dbReference type="ARBA" id="ARBA00012483"/>
    </source>
</evidence>
<evidence type="ECO:0000259" key="10">
    <source>
        <dbReference type="PROSITE" id="PS50135"/>
    </source>
</evidence>
<name>A0A4V3SC86_9HYME</name>
<dbReference type="SMART" id="SM00291">
    <property type="entry name" value="ZnF_ZZ"/>
    <property type="match status" value="1"/>
</dbReference>
<dbReference type="EC" id="2.3.2.27" evidence="3"/>
<keyword evidence="5" id="KW-0479">Metal-binding</keyword>
<dbReference type="Gene3D" id="3.30.60.90">
    <property type="match status" value="1"/>
</dbReference>
<feature type="region of interest" description="Disordered" evidence="9">
    <location>
        <begin position="370"/>
        <end position="389"/>
    </location>
</feature>
<dbReference type="GO" id="GO:0045202">
    <property type="term" value="C:synapse"/>
    <property type="evidence" value="ECO:0007669"/>
    <property type="project" value="GOC"/>
</dbReference>
<keyword evidence="6 8" id="KW-0863">Zinc-finger</keyword>
<evidence type="ECO:0000256" key="6">
    <source>
        <dbReference type="ARBA" id="ARBA00022771"/>
    </source>
</evidence>
<evidence type="ECO:0000256" key="2">
    <source>
        <dbReference type="ARBA" id="ARBA00010938"/>
    </source>
</evidence>
<gene>
    <name evidence="11" type="ORF">DBV15_06064</name>
</gene>
<keyword evidence="4" id="KW-0808">Transferase</keyword>
<dbReference type="InterPro" id="IPR000433">
    <property type="entry name" value="Znf_ZZ"/>
</dbReference>
<evidence type="ECO:0000313" key="11">
    <source>
        <dbReference type="EMBL" id="TGZ55904.1"/>
    </source>
</evidence>
<dbReference type="PANTHER" id="PTHR12268">
    <property type="entry name" value="E3 UBIQUITIN-PROTEIN LIGASE KCMF1"/>
    <property type="match status" value="1"/>
</dbReference>
<dbReference type="GO" id="GO:0005886">
    <property type="term" value="C:plasma membrane"/>
    <property type="evidence" value="ECO:0007669"/>
    <property type="project" value="TreeGrafter"/>
</dbReference>
<comment type="similarity">
    <text evidence="2">Belongs to the KCMF1 family.</text>
</comment>
<feature type="domain" description="ZZ-type" evidence="10">
    <location>
        <begin position="450"/>
        <end position="506"/>
    </location>
</feature>
<dbReference type="Pfam" id="PF05605">
    <property type="entry name" value="zf-Di19"/>
    <property type="match status" value="1"/>
</dbReference>
<evidence type="ECO:0000256" key="8">
    <source>
        <dbReference type="PROSITE-ProRule" id="PRU00228"/>
    </source>
</evidence>
<evidence type="ECO:0000256" key="7">
    <source>
        <dbReference type="ARBA" id="ARBA00022833"/>
    </source>
</evidence>
<evidence type="ECO:0000256" key="5">
    <source>
        <dbReference type="ARBA" id="ARBA00022723"/>
    </source>
</evidence>
<dbReference type="Pfam" id="PF00569">
    <property type="entry name" value="ZZ"/>
    <property type="match status" value="1"/>
</dbReference>
<reference evidence="11 12" key="1">
    <citation type="journal article" date="2019" name="Philos. Trans. R. Soc. Lond., B, Biol. Sci.">
        <title>Ant behaviour and brain gene expression of defending hosts depend on the ecological success of the intruding social parasite.</title>
        <authorList>
            <person name="Kaur R."/>
            <person name="Stoldt M."/>
            <person name="Jongepier E."/>
            <person name="Feldmeyer B."/>
            <person name="Menzel F."/>
            <person name="Bornberg-Bauer E."/>
            <person name="Foitzik S."/>
        </authorList>
    </citation>
    <scope>NUCLEOTIDE SEQUENCE [LARGE SCALE GENOMIC DNA]</scope>
    <source>
        <tissue evidence="11">Whole body</tissue>
    </source>
</reference>
<dbReference type="PANTHER" id="PTHR12268:SF13">
    <property type="entry name" value="E3 UBIQUITIN-PROTEIN LIGASE KCMF1"/>
    <property type="match status" value="1"/>
</dbReference>